<accession>R9PRE6</accession>
<organism evidence="2 3">
    <name type="scientific">Agarivorans albus MKT 106</name>
    <dbReference type="NCBI Taxonomy" id="1331007"/>
    <lineage>
        <taxon>Bacteria</taxon>
        <taxon>Pseudomonadati</taxon>
        <taxon>Pseudomonadota</taxon>
        <taxon>Gammaproteobacteria</taxon>
        <taxon>Alteromonadales</taxon>
        <taxon>Alteromonadaceae</taxon>
        <taxon>Agarivorans</taxon>
    </lineage>
</organism>
<sequence length="41" mass="4689">MNIKTQSRKKKHTKEIGSEISDKKPTEQEQNTLPILLNKPG</sequence>
<reference evidence="2" key="1">
    <citation type="journal article" date="2013" name="Genome Announc.">
        <title>Draft Genome Sequence of Agarivorans albus Strain MKT 106T, an Agarolytic Marine Bacterium.</title>
        <authorList>
            <person name="Yasuike M."/>
            <person name="Nakamura Y."/>
            <person name="Kai W."/>
            <person name="Fujiwara A."/>
            <person name="Fukui Y."/>
            <person name="Satomi M."/>
            <person name="Sano M."/>
        </authorList>
    </citation>
    <scope>NUCLEOTIDE SEQUENCE [LARGE SCALE GENOMIC DNA]</scope>
</reference>
<dbReference type="Proteomes" id="UP000014461">
    <property type="component" value="Unassembled WGS sequence"/>
</dbReference>
<evidence type="ECO:0000313" key="2">
    <source>
        <dbReference type="EMBL" id="GAD03929.1"/>
    </source>
</evidence>
<feature type="compositionally biased region" description="Basic and acidic residues" evidence="1">
    <location>
        <begin position="14"/>
        <end position="27"/>
    </location>
</feature>
<dbReference type="EMBL" id="BARX01000038">
    <property type="protein sequence ID" value="GAD03929.1"/>
    <property type="molecule type" value="Genomic_DNA"/>
</dbReference>
<feature type="region of interest" description="Disordered" evidence="1">
    <location>
        <begin position="1"/>
        <end position="41"/>
    </location>
</feature>
<keyword evidence="3" id="KW-1185">Reference proteome</keyword>
<proteinExistence type="predicted"/>
<name>R9PRE6_AGAAL</name>
<protein>
    <submittedName>
        <fullName evidence="2">Uncharacterized protein</fullName>
    </submittedName>
</protein>
<evidence type="ECO:0000313" key="3">
    <source>
        <dbReference type="Proteomes" id="UP000014461"/>
    </source>
</evidence>
<gene>
    <name evidence="2" type="ORF">AALB_4009</name>
</gene>
<comment type="caution">
    <text evidence="2">The sequence shown here is derived from an EMBL/GenBank/DDBJ whole genome shotgun (WGS) entry which is preliminary data.</text>
</comment>
<dbReference type="AlphaFoldDB" id="R9PRE6"/>
<evidence type="ECO:0000256" key="1">
    <source>
        <dbReference type="SAM" id="MobiDB-lite"/>
    </source>
</evidence>
<feature type="compositionally biased region" description="Basic residues" evidence="1">
    <location>
        <begin position="1"/>
        <end position="13"/>
    </location>
</feature>